<proteinExistence type="predicted"/>
<feature type="domain" description="C2H2-type" evidence="12">
    <location>
        <begin position="320"/>
        <end position="347"/>
    </location>
</feature>
<evidence type="ECO:0000256" key="11">
    <source>
        <dbReference type="SAM" id="MobiDB-lite"/>
    </source>
</evidence>
<keyword evidence="2" id="KW-0479">Metal-binding</keyword>
<feature type="compositionally biased region" description="Polar residues" evidence="11">
    <location>
        <begin position="196"/>
        <end position="205"/>
    </location>
</feature>
<accession>A0A6P6N5I1</accession>
<evidence type="ECO:0000256" key="9">
    <source>
        <dbReference type="ARBA" id="ARBA00023242"/>
    </source>
</evidence>
<dbReference type="FunFam" id="3.30.160.60:FF:000624">
    <property type="entry name" value="zinc finger protein 697"/>
    <property type="match status" value="1"/>
</dbReference>
<evidence type="ECO:0000256" key="1">
    <source>
        <dbReference type="ARBA" id="ARBA00004123"/>
    </source>
</evidence>
<protein>
    <submittedName>
        <fullName evidence="14">Zinc finger protein 813</fullName>
    </submittedName>
</protein>
<dbReference type="KEGG" id="caua:113075220"/>
<dbReference type="Proteomes" id="UP000515129">
    <property type="component" value="Unplaced"/>
</dbReference>
<dbReference type="GeneID" id="113075220"/>
<gene>
    <name evidence="14" type="primary">LOC113075220</name>
</gene>
<evidence type="ECO:0000256" key="10">
    <source>
        <dbReference type="PROSITE-ProRule" id="PRU00042"/>
    </source>
</evidence>
<dbReference type="PROSITE" id="PS00028">
    <property type="entry name" value="ZINC_FINGER_C2H2_1"/>
    <property type="match status" value="4"/>
</dbReference>
<name>A0A6P6N5I1_CARAU</name>
<evidence type="ECO:0000259" key="12">
    <source>
        <dbReference type="PROSITE" id="PS50157"/>
    </source>
</evidence>
<evidence type="ECO:0000256" key="2">
    <source>
        <dbReference type="ARBA" id="ARBA00022723"/>
    </source>
</evidence>
<dbReference type="GO" id="GO:0008270">
    <property type="term" value="F:zinc ion binding"/>
    <property type="evidence" value="ECO:0007669"/>
    <property type="project" value="UniProtKB-KW"/>
</dbReference>
<dbReference type="FunFam" id="3.30.160.60:FF:001325">
    <property type="entry name" value="zinc finger protein 200"/>
    <property type="match status" value="1"/>
</dbReference>
<feature type="domain" description="C2H2-type" evidence="12">
    <location>
        <begin position="376"/>
        <end position="403"/>
    </location>
</feature>
<dbReference type="Pfam" id="PF00096">
    <property type="entry name" value="zf-C2H2"/>
    <property type="match status" value="4"/>
</dbReference>
<evidence type="ECO:0000313" key="13">
    <source>
        <dbReference type="Proteomes" id="UP000515129"/>
    </source>
</evidence>
<feature type="region of interest" description="Disordered" evidence="11">
    <location>
        <begin position="428"/>
        <end position="449"/>
    </location>
</feature>
<keyword evidence="9" id="KW-0539">Nucleus</keyword>
<reference evidence="14" key="1">
    <citation type="submission" date="2025-08" db="UniProtKB">
        <authorList>
            <consortium name="RefSeq"/>
        </authorList>
    </citation>
    <scope>IDENTIFICATION</scope>
    <source>
        <strain evidence="14">Wakin</strain>
        <tissue evidence="14">Muscle</tissue>
    </source>
</reference>
<feature type="domain" description="C2H2-type" evidence="12">
    <location>
        <begin position="348"/>
        <end position="375"/>
    </location>
</feature>
<dbReference type="GO" id="GO:0005634">
    <property type="term" value="C:nucleus"/>
    <property type="evidence" value="ECO:0007669"/>
    <property type="project" value="UniProtKB-SubCell"/>
</dbReference>
<dbReference type="OrthoDB" id="8922241at2759"/>
<keyword evidence="6" id="KW-0805">Transcription regulation</keyword>
<keyword evidence="3" id="KW-0677">Repeat</keyword>
<dbReference type="InterPro" id="IPR013087">
    <property type="entry name" value="Znf_C2H2_type"/>
</dbReference>
<evidence type="ECO:0000256" key="5">
    <source>
        <dbReference type="ARBA" id="ARBA00022833"/>
    </source>
</evidence>
<dbReference type="RefSeq" id="XP_026103668.1">
    <property type="nucleotide sequence ID" value="XM_026247883.1"/>
</dbReference>
<dbReference type="PANTHER" id="PTHR24394:SF29">
    <property type="entry name" value="MYONEURIN"/>
    <property type="match status" value="1"/>
</dbReference>
<feature type="region of interest" description="Disordered" evidence="11">
    <location>
        <begin position="192"/>
        <end position="211"/>
    </location>
</feature>
<evidence type="ECO:0000256" key="7">
    <source>
        <dbReference type="ARBA" id="ARBA00023125"/>
    </source>
</evidence>
<dbReference type="PROSITE" id="PS50157">
    <property type="entry name" value="ZINC_FINGER_C2H2_2"/>
    <property type="match status" value="4"/>
</dbReference>
<dbReference type="InterPro" id="IPR036236">
    <property type="entry name" value="Znf_C2H2_sf"/>
</dbReference>
<keyword evidence="5" id="KW-0862">Zinc</keyword>
<evidence type="ECO:0000256" key="4">
    <source>
        <dbReference type="ARBA" id="ARBA00022771"/>
    </source>
</evidence>
<feature type="domain" description="C2H2-type" evidence="12">
    <location>
        <begin position="404"/>
        <end position="431"/>
    </location>
</feature>
<evidence type="ECO:0000256" key="6">
    <source>
        <dbReference type="ARBA" id="ARBA00023015"/>
    </source>
</evidence>
<dbReference type="AlphaFoldDB" id="A0A6P6N5I1"/>
<dbReference type="GO" id="GO:0000981">
    <property type="term" value="F:DNA-binding transcription factor activity, RNA polymerase II-specific"/>
    <property type="evidence" value="ECO:0007669"/>
    <property type="project" value="TreeGrafter"/>
</dbReference>
<sequence length="449" mass="51627">MSKSISFRLQVSSIMEIMTKTAIEEICKIVDSDFAFLRQELSRVMGENTVLKDQMLCLGSERHEESTRITKEEARAGSKIYRSICVQTEDGAQPSIKGIFGKEWCSSLWDRRNESREDELAIDVDLYSVSPHEHKEQEQSNLVIIKEECFEVDTYPSYTGKTPLASRGQPTSSVYEPLAHLKSFDSHFESGEFSELSETQNTSSDSSDKHSRKNYIDNAVDQLIAPIEDPLEFDGHSILNQFSVEHNSEFSSEIQEDEEAQEIHEDAATMTEHCQKRVKVQKPPNNFICYDSGKVFLRQNTAKKRLRKHRFPKLKPSEKFRCEVCGRCFHSNTNLTIHYLVHTGERPNKCSFCGKGFSQKGNLQAHERIHRGERPFGCATCGRSFTQKVSLRNHERIHRGERPFTCITCGKGFTQQVTLKQHLVVHDRTGKQVRRKSRKNHRDISHSFM</sequence>
<dbReference type="FunFam" id="3.30.160.60:FF:002716">
    <property type="entry name" value="Zinc finger protein 212"/>
    <property type="match status" value="1"/>
</dbReference>
<dbReference type="Gene3D" id="3.30.160.60">
    <property type="entry name" value="Classic Zinc Finger"/>
    <property type="match status" value="4"/>
</dbReference>
<keyword evidence="8" id="KW-0804">Transcription</keyword>
<feature type="compositionally biased region" description="Basic residues" evidence="11">
    <location>
        <begin position="431"/>
        <end position="441"/>
    </location>
</feature>
<dbReference type="PANTHER" id="PTHR24394">
    <property type="entry name" value="ZINC FINGER PROTEIN"/>
    <property type="match status" value="1"/>
</dbReference>
<dbReference type="GO" id="GO:0003677">
    <property type="term" value="F:DNA binding"/>
    <property type="evidence" value="ECO:0007669"/>
    <property type="project" value="UniProtKB-KW"/>
</dbReference>
<dbReference type="SMART" id="SM00355">
    <property type="entry name" value="ZnF_C2H2"/>
    <property type="match status" value="4"/>
</dbReference>
<evidence type="ECO:0000313" key="14">
    <source>
        <dbReference type="RefSeq" id="XP_026103668.1"/>
    </source>
</evidence>
<keyword evidence="4 10" id="KW-0863">Zinc-finger</keyword>
<organism evidence="13 14">
    <name type="scientific">Carassius auratus</name>
    <name type="common">Goldfish</name>
    <dbReference type="NCBI Taxonomy" id="7957"/>
    <lineage>
        <taxon>Eukaryota</taxon>
        <taxon>Metazoa</taxon>
        <taxon>Chordata</taxon>
        <taxon>Craniata</taxon>
        <taxon>Vertebrata</taxon>
        <taxon>Euteleostomi</taxon>
        <taxon>Actinopterygii</taxon>
        <taxon>Neopterygii</taxon>
        <taxon>Teleostei</taxon>
        <taxon>Ostariophysi</taxon>
        <taxon>Cypriniformes</taxon>
        <taxon>Cyprinidae</taxon>
        <taxon>Cyprininae</taxon>
        <taxon>Carassius</taxon>
    </lineage>
</organism>
<keyword evidence="7" id="KW-0238">DNA-binding</keyword>
<evidence type="ECO:0000256" key="8">
    <source>
        <dbReference type="ARBA" id="ARBA00023163"/>
    </source>
</evidence>
<comment type="subcellular location">
    <subcellularLocation>
        <location evidence="1">Nucleus</location>
    </subcellularLocation>
</comment>
<evidence type="ECO:0000256" key="3">
    <source>
        <dbReference type="ARBA" id="ARBA00022737"/>
    </source>
</evidence>
<keyword evidence="13" id="KW-1185">Reference proteome</keyword>
<dbReference type="SUPFAM" id="SSF57667">
    <property type="entry name" value="beta-beta-alpha zinc fingers"/>
    <property type="match status" value="2"/>
</dbReference>